<organism evidence="1 2">
    <name type="scientific">Dermacentor silvarum</name>
    <name type="common">Tick</name>
    <dbReference type="NCBI Taxonomy" id="543639"/>
    <lineage>
        <taxon>Eukaryota</taxon>
        <taxon>Metazoa</taxon>
        <taxon>Ecdysozoa</taxon>
        <taxon>Arthropoda</taxon>
        <taxon>Chelicerata</taxon>
        <taxon>Arachnida</taxon>
        <taxon>Acari</taxon>
        <taxon>Parasitiformes</taxon>
        <taxon>Ixodida</taxon>
        <taxon>Ixodoidea</taxon>
        <taxon>Ixodidae</taxon>
        <taxon>Rhipicephalinae</taxon>
        <taxon>Dermacentor</taxon>
    </lineage>
</organism>
<proteinExistence type="predicted"/>
<protein>
    <submittedName>
        <fullName evidence="1">Uncharacterized protein</fullName>
    </submittedName>
</protein>
<reference evidence="1" key="1">
    <citation type="submission" date="2020-05" db="EMBL/GenBank/DDBJ databases">
        <title>Large-scale comparative analyses of tick genomes elucidate their genetic diversity and vector capacities.</title>
        <authorList>
            <person name="Jia N."/>
            <person name="Wang J."/>
            <person name="Shi W."/>
            <person name="Du L."/>
            <person name="Sun Y."/>
            <person name="Zhan W."/>
            <person name="Jiang J."/>
            <person name="Wang Q."/>
            <person name="Zhang B."/>
            <person name="Ji P."/>
            <person name="Sakyi L.B."/>
            <person name="Cui X."/>
            <person name="Yuan T."/>
            <person name="Jiang B."/>
            <person name="Yang W."/>
            <person name="Lam T.T.-Y."/>
            <person name="Chang Q."/>
            <person name="Ding S."/>
            <person name="Wang X."/>
            <person name="Zhu J."/>
            <person name="Ruan X."/>
            <person name="Zhao L."/>
            <person name="Wei J."/>
            <person name="Que T."/>
            <person name="Du C."/>
            <person name="Cheng J."/>
            <person name="Dai P."/>
            <person name="Han X."/>
            <person name="Huang E."/>
            <person name="Gao Y."/>
            <person name="Liu J."/>
            <person name="Shao H."/>
            <person name="Ye R."/>
            <person name="Li L."/>
            <person name="Wei W."/>
            <person name="Wang X."/>
            <person name="Wang C."/>
            <person name="Yang T."/>
            <person name="Huo Q."/>
            <person name="Li W."/>
            <person name="Guo W."/>
            <person name="Chen H."/>
            <person name="Zhou L."/>
            <person name="Ni X."/>
            <person name="Tian J."/>
            <person name="Zhou Y."/>
            <person name="Sheng Y."/>
            <person name="Liu T."/>
            <person name="Pan Y."/>
            <person name="Xia L."/>
            <person name="Li J."/>
            <person name="Zhao F."/>
            <person name="Cao W."/>
        </authorList>
    </citation>
    <scope>NUCLEOTIDE SEQUENCE</scope>
    <source>
        <strain evidence="1">Dsil-2018</strain>
    </source>
</reference>
<dbReference type="EMBL" id="CM023472">
    <property type="protein sequence ID" value="KAH7960988.1"/>
    <property type="molecule type" value="Genomic_DNA"/>
</dbReference>
<keyword evidence="2" id="KW-1185">Reference proteome</keyword>
<accession>A0ACB8D9G5</accession>
<sequence>MRSLGKRIRNGTVKSLSRGVSSAGGAHEMNKQALGSQPPPPGGLYLAQGPASLGQGPPQQAPQPQHPATMHVGPAYYQPRQPQQVQQGPPQPPNPQAAPPQGGPQQVGGAGGRGPPGGGGPPSMGRPPPLTQAAQLGLSQLSTPPGAPPQPPVATAGCLSRCRPDDQLCEPGGRIPSTPAHAPAANLAWQLHESDPTAWLSYPSQRPGQFSPAAQFVYQPYLPAQQPTQMYYSAAQGMMSVSLPGGGAPPQVQAPRGQHAYQQGAPQLQPRQRRVLEIKDPATGRNILDDIDSAPAETTPTASEQPSSSATDIAGMFAAQVAAAASSSGPPPTNVSSTPVLEPAPPPPPPVEEVAPHEEEVAAPIEERREQRSSPTPPPVVTAPPTELRGADEAASQGISTEAAESAAAPSANIEVAEVPACTEDSESAVPTAEVVDTRNSAAAEGRTPVVVDEVAPVAIATAAVTPVTKKEPEETPVAAVPAKTLAAVAAPAETTRETTDGESPLHSVG</sequence>
<gene>
    <name evidence="1" type="ORF">HPB49_025551</name>
</gene>
<dbReference type="Proteomes" id="UP000821865">
    <property type="component" value="Chromosome 3"/>
</dbReference>
<comment type="caution">
    <text evidence="1">The sequence shown here is derived from an EMBL/GenBank/DDBJ whole genome shotgun (WGS) entry which is preliminary data.</text>
</comment>
<evidence type="ECO:0000313" key="1">
    <source>
        <dbReference type="EMBL" id="KAH7960988.1"/>
    </source>
</evidence>
<evidence type="ECO:0000313" key="2">
    <source>
        <dbReference type="Proteomes" id="UP000821865"/>
    </source>
</evidence>
<name>A0ACB8D9G5_DERSI</name>